<feature type="compositionally biased region" description="Basic and acidic residues" evidence="1">
    <location>
        <begin position="111"/>
        <end position="131"/>
    </location>
</feature>
<evidence type="ECO:0000256" key="1">
    <source>
        <dbReference type="SAM" id="MobiDB-lite"/>
    </source>
</evidence>
<evidence type="ECO:0000313" key="3">
    <source>
        <dbReference type="Proteomes" id="UP000678393"/>
    </source>
</evidence>
<reference evidence="2" key="1">
    <citation type="submission" date="2021-04" db="EMBL/GenBank/DDBJ databases">
        <authorList>
            <consortium name="Molecular Ecology Group"/>
        </authorList>
    </citation>
    <scope>NUCLEOTIDE SEQUENCE</scope>
</reference>
<organism evidence="2 3">
    <name type="scientific">Candidula unifasciata</name>
    <dbReference type="NCBI Taxonomy" id="100452"/>
    <lineage>
        <taxon>Eukaryota</taxon>
        <taxon>Metazoa</taxon>
        <taxon>Spiralia</taxon>
        <taxon>Lophotrochozoa</taxon>
        <taxon>Mollusca</taxon>
        <taxon>Gastropoda</taxon>
        <taxon>Heterobranchia</taxon>
        <taxon>Euthyneura</taxon>
        <taxon>Panpulmonata</taxon>
        <taxon>Eupulmonata</taxon>
        <taxon>Stylommatophora</taxon>
        <taxon>Helicina</taxon>
        <taxon>Helicoidea</taxon>
        <taxon>Geomitridae</taxon>
        <taxon>Candidula</taxon>
    </lineage>
</organism>
<name>A0A8S3YEE1_9EUPU</name>
<accession>A0A8S3YEE1</accession>
<sequence>EAPKLSYAQILAHKNREAATNPGNGEGLSSGGMVPNSNSGAPSESNLAHSCSNASSPANVRQSAGAFREHGNYQGSQQYGHRPTQRGSSKDGMPRSEGQAPARQPNGGRRNSKENRLNNQFDRRKPDLRQK</sequence>
<keyword evidence="3" id="KW-1185">Reference proteome</keyword>
<dbReference type="AlphaFoldDB" id="A0A8S3YEE1"/>
<dbReference type="EMBL" id="CAJHNH020000145">
    <property type="protein sequence ID" value="CAG5115649.1"/>
    <property type="molecule type" value="Genomic_DNA"/>
</dbReference>
<feature type="compositionally biased region" description="Polar residues" evidence="1">
    <location>
        <begin position="35"/>
        <end position="62"/>
    </location>
</feature>
<proteinExistence type="predicted"/>
<feature type="non-terminal residue" evidence="2">
    <location>
        <position position="1"/>
    </location>
</feature>
<feature type="region of interest" description="Disordered" evidence="1">
    <location>
        <begin position="13"/>
        <end position="131"/>
    </location>
</feature>
<gene>
    <name evidence="2" type="ORF">CUNI_LOCUS1207</name>
</gene>
<dbReference type="Proteomes" id="UP000678393">
    <property type="component" value="Unassembled WGS sequence"/>
</dbReference>
<protein>
    <submittedName>
        <fullName evidence="2">Uncharacterized protein</fullName>
    </submittedName>
</protein>
<evidence type="ECO:0000313" key="2">
    <source>
        <dbReference type="EMBL" id="CAG5115649.1"/>
    </source>
</evidence>
<comment type="caution">
    <text evidence="2">The sequence shown here is derived from an EMBL/GenBank/DDBJ whole genome shotgun (WGS) entry which is preliminary data.</text>
</comment>